<keyword evidence="12 15" id="KW-0539">Nucleus</keyword>
<comment type="subunit">
    <text evidence="15">Component of the ARISC complex. Component of the BRCA1-A complex. Component of the BRISC complex. Binds polyubiquitin.</text>
</comment>
<dbReference type="Proteomes" id="UP000009022">
    <property type="component" value="Unassembled WGS sequence"/>
</dbReference>
<dbReference type="PANTHER" id="PTHR15189:SF7">
    <property type="entry name" value="BRISC AND BRCA1-A COMPLEX MEMBER 2"/>
    <property type="match status" value="1"/>
</dbReference>
<keyword evidence="9 15" id="KW-0833">Ubl conjugation pathway</keyword>
<evidence type="ECO:0000256" key="14">
    <source>
        <dbReference type="ARBA" id="ARBA00025766"/>
    </source>
</evidence>
<organism evidence="16 17">
    <name type="scientific">Trichoplax adhaerens</name>
    <name type="common">Trichoplax reptans</name>
    <dbReference type="NCBI Taxonomy" id="10228"/>
    <lineage>
        <taxon>Eukaryota</taxon>
        <taxon>Metazoa</taxon>
        <taxon>Placozoa</taxon>
        <taxon>Uniplacotomia</taxon>
        <taxon>Trichoplacea</taxon>
        <taxon>Trichoplacidae</taxon>
        <taxon>Trichoplax</taxon>
    </lineage>
</organism>
<evidence type="ECO:0000256" key="12">
    <source>
        <dbReference type="ARBA" id="ARBA00023242"/>
    </source>
</evidence>
<dbReference type="GO" id="GO:0010212">
    <property type="term" value="P:response to ionizing radiation"/>
    <property type="evidence" value="ECO:0007669"/>
    <property type="project" value="UniProtKB-UniRule"/>
</dbReference>
<evidence type="ECO:0000256" key="1">
    <source>
        <dbReference type="ARBA" id="ARBA00004123"/>
    </source>
</evidence>
<dbReference type="GO" id="GO:0070552">
    <property type="term" value="C:BRISC complex"/>
    <property type="evidence" value="ECO:0007669"/>
    <property type="project" value="UniProtKB-UniRule"/>
</dbReference>
<dbReference type="AlphaFoldDB" id="B3RJU4"/>
<protein>
    <recommendedName>
        <fullName evidence="2 15">BRISC and BRCA1-A complex member 2</fullName>
    </recommendedName>
</protein>
<keyword evidence="8 15" id="KW-0498">Mitosis</keyword>
<evidence type="ECO:0000313" key="16">
    <source>
        <dbReference type="EMBL" id="EDV29122.1"/>
    </source>
</evidence>
<evidence type="ECO:0000256" key="5">
    <source>
        <dbReference type="ARBA" id="ARBA00022703"/>
    </source>
</evidence>
<dbReference type="GO" id="GO:0045739">
    <property type="term" value="P:positive regulation of DNA repair"/>
    <property type="evidence" value="ECO:0007669"/>
    <property type="project" value="UniProtKB-UniRule"/>
</dbReference>
<dbReference type="GeneID" id="6750261"/>
<evidence type="ECO:0000256" key="8">
    <source>
        <dbReference type="ARBA" id="ARBA00022776"/>
    </source>
</evidence>
<evidence type="ECO:0000256" key="13">
    <source>
        <dbReference type="ARBA" id="ARBA00023306"/>
    </source>
</evidence>
<comment type="domain">
    <text evidence="15">Contains 2 ubiquitin-conjugating enzyme family-like (UEV-like) regions. These regions lack the critical Cys residues required for ubiquitination but retain the ability to bind ubiquitin.</text>
</comment>
<comment type="subcellular location">
    <subcellularLocation>
        <location evidence="15">Cytoplasm</location>
    </subcellularLocation>
    <subcellularLocation>
        <location evidence="1 15">Nucleus</location>
    </subcellularLocation>
    <text evidence="15">Localizes at sites of DNA damage at double-strand breaks (DSBs).</text>
</comment>
<dbReference type="EMBL" id="DS985241">
    <property type="protein sequence ID" value="EDV29122.1"/>
    <property type="molecule type" value="Genomic_DNA"/>
</dbReference>
<evidence type="ECO:0000256" key="15">
    <source>
        <dbReference type="RuleBase" id="RU368019"/>
    </source>
</evidence>
<evidence type="ECO:0000256" key="3">
    <source>
        <dbReference type="ARBA" id="ARBA00022490"/>
    </source>
</evidence>
<keyword evidence="3 15" id="KW-0963">Cytoplasm</keyword>
<keyword evidence="13 15" id="KW-0131">Cell cycle</keyword>
<proteinExistence type="inferred from homology"/>
<dbReference type="GO" id="GO:0005737">
    <property type="term" value="C:cytoplasm"/>
    <property type="evidence" value="ECO:0007669"/>
    <property type="project" value="UniProtKB-SubCell"/>
</dbReference>
<dbReference type="RefSeq" id="XP_002108324.1">
    <property type="nucleotide sequence ID" value="XM_002108288.1"/>
</dbReference>
<dbReference type="CTD" id="6750261"/>
<gene>
    <name evidence="16" type="ORF">TRIADDRAFT_52680</name>
</gene>
<dbReference type="Pfam" id="PF06113">
    <property type="entry name" value="BRE"/>
    <property type="match status" value="2"/>
</dbReference>
<evidence type="ECO:0000256" key="7">
    <source>
        <dbReference type="ARBA" id="ARBA00022763"/>
    </source>
</evidence>
<dbReference type="GO" id="GO:0031593">
    <property type="term" value="F:polyubiquitin modification-dependent protein binding"/>
    <property type="evidence" value="ECO:0007669"/>
    <property type="project" value="UniProtKB-UniRule"/>
</dbReference>
<dbReference type="OMA" id="ANFLIRI"/>
<keyword evidence="17" id="KW-1185">Reference proteome</keyword>
<dbReference type="OrthoDB" id="538811at2759"/>
<dbReference type="GO" id="GO:0007095">
    <property type="term" value="P:mitotic G2 DNA damage checkpoint signaling"/>
    <property type="evidence" value="ECO:0007669"/>
    <property type="project" value="UniProtKB-UniRule"/>
</dbReference>
<dbReference type="HOGENOM" id="CLU_960850_0_0_1"/>
<keyword evidence="5 15" id="KW-0053">Apoptosis</keyword>
<comment type="function">
    <text evidence="15">May play a role in homeostasis or cellular differentiation in cells of neural, epithelial and germline origins. May also act as a death receptor-associated anti-apoptotic protein, which inhibits the mitochondrial apoptotic pathway.</text>
</comment>
<keyword evidence="7 15" id="KW-0227">DNA damage</keyword>
<dbReference type="FunCoup" id="B3RJU4">
    <property type="interactions" value="890"/>
</dbReference>
<keyword evidence="6" id="KW-0677">Repeat</keyword>
<dbReference type="PhylomeDB" id="B3RJU4"/>
<dbReference type="GO" id="GO:0006302">
    <property type="term" value="P:double-strand break repair"/>
    <property type="evidence" value="ECO:0000318"/>
    <property type="project" value="GO_Central"/>
</dbReference>
<comment type="similarity">
    <text evidence="14 15">Belongs to the BABAM2 family.</text>
</comment>
<evidence type="ECO:0000313" key="17">
    <source>
        <dbReference type="Proteomes" id="UP000009022"/>
    </source>
</evidence>
<dbReference type="GO" id="GO:0051301">
    <property type="term" value="P:cell division"/>
    <property type="evidence" value="ECO:0007669"/>
    <property type="project" value="UniProtKB-UniRule"/>
</dbReference>
<evidence type="ECO:0000256" key="6">
    <source>
        <dbReference type="ARBA" id="ARBA00022737"/>
    </source>
</evidence>
<dbReference type="PANTHER" id="PTHR15189">
    <property type="entry name" value="BRISC AND BRCA1-A COMPLEX MEMBER 2"/>
    <property type="match status" value="1"/>
</dbReference>
<dbReference type="GO" id="GO:0006915">
    <property type="term" value="P:apoptotic process"/>
    <property type="evidence" value="ECO:0007669"/>
    <property type="project" value="UniProtKB-UniRule"/>
</dbReference>
<name>B3RJU4_TRIAD</name>
<evidence type="ECO:0000256" key="2">
    <source>
        <dbReference type="ARBA" id="ARBA00019438"/>
    </source>
</evidence>
<dbReference type="GO" id="GO:0070531">
    <property type="term" value="C:BRCA1-A complex"/>
    <property type="evidence" value="ECO:0000318"/>
    <property type="project" value="GO_Central"/>
</dbReference>
<sequence length="290" mass="33548">MASVNANVNLTSQLASHIVVPLTTFLNGNNTLFSESQPWISDLRCSHAALDSDTNCDRFKLHLPYSQHTLIWEVIFDRRRNNQAPDFIFGEEDKDFNPDSEKLEEKLLGANSRLSFECSKLRTSKDFDSFEILVKKKNTNGYNSYFEANFLIRINLKSESLPHLKADKINRIGENFTRRKELIESFKQHFNGALLEYDSENYTSINLLLVTSGFYFILHVSLPSGFPQSMPVLIIQSVYHRMGILPYKETRTSYPYSPRWSGKEMVERIQVYLATIIEDFKTSSLRYGKL</sequence>
<dbReference type="InterPro" id="IPR010358">
    <property type="entry name" value="BRE"/>
</dbReference>
<keyword evidence="4 15" id="KW-0132">Cell division</keyword>
<evidence type="ECO:0000256" key="10">
    <source>
        <dbReference type="ARBA" id="ARBA00022853"/>
    </source>
</evidence>
<keyword evidence="11 15" id="KW-0234">DNA repair</keyword>
<evidence type="ECO:0000256" key="9">
    <source>
        <dbReference type="ARBA" id="ARBA00022786"/>
    </source>
</evidence>
<dbReference type="InParanoid" id="B3RJU4"/>
<evidence type="ECO:0000256" key="11">
    <source>
        <dbReference type="ARBA" id="ARBA00023204"/>
    </source>
</evidence>
<keyword evidence="10 15" id="KW-0156">Chromatin regulator</keyword>
<dbReference type="STRING" id="10228.B3RJU4"/>
<accession>B3RJU4</accession>
<dbReference type="KEGG" id="tad:TRIADDRAFT_52680"/>
<dbReference type="eggNOG" id="ENOG502QUU0">
    <property type="taxonomic scope" value="Eukaryota"/>
</dbReference>
<reference evidence="16 17" key="1">
    <citation type="journal article" date="2008" name="Nature">
        <title>The Trichoplax genome and the nature of placozoans.</title>
        <authorList>
            <person name="Srivastava M."/>
            <person name="Begovic E."/>
            <person name="Chapman J."/>
            <person name="Putnam N.H."/>
            <person name="Hellsten U."/>
            <person name="Kawashima T."/>
            <person name="Kuo A."/>
            <person name="Mitros T."/>
            <person name="Salamov A."/>
            <person name="Carpenter M.L."/>
            <person name="Signorovitch A.Y."/>
            <person name="Moreno M.A."/>
            <person name="Kamm K."/>
            <person name="Grimwood J."/>
            <person name="Schmutz J."/>
            <person name="Shapiro H."/>
            <person name="Grigoriev I.V."/>
            <person name="Buss L.W."/>
            <person name="Schierwater B."/>
            <person name="Dellaporta S.L."/>
            <person name="Rokhsar D.S."/>
        </authorList>
    </citation>
    <scope>NUCLEOTIDE SEQUENCE [LARGE SCALE GENOMIC DNA]</scope>
    <source>
        <strain evidence="16 17">Grell-BS-1999</strain>
    </source>
</reference>
<dbReference type="GO" id="GO:0006325">
    <property type="term" value="P:chromatin organization"/>
    <property type="evidence" value="ECO:0007669"/>
    <property type="project" value="UniProtKB-UniRule"/>
</dbReference>
<evidence type="ECO:0000256" key="4">
    <source>
        <dbReference type="ARBA" id="ARBA00022618"/>
    </source>
</evidence>